<keyword evidence="4" id="KW-1185">Reference proteome</keyword>
<dbReference type="EMBL" id="VKAC01000003">
    <property type="protein sequence ID" value="TXR57059.1"/>
    <property type="molecule type" value="Genomic_DNA"/>
</dbReference>
<feature type="transmembrane region" description="Helical" evidence="2">
    <location>
        <begin position="21"/>
        <end position="44"/>
    </location>
</feature>
<dbReference type="AlphaFoldDB" id="A0A5C8ZIU1"/>
<comment type="caution">
    <text evidence="3">The sequence shown here is derived from an EMBL/GenBank/DDBJ whole genome shotgun (WGS) entry which is preliminary data.</text>
</comment>
<feature type="transmembrane region" description="Helical" evidence="2">
    <location>
        <begin position="117"/>
        <end position="138"/>
    </location>
</feature>
<keyword evidence="2" id="KW-1133">Transmembrane helix</keyword>
<dbReference type="OrthoDB" id="2955631at2"/>
<protein>
    <submittedName>
        <fullName evidence="3">DUF2254 domain-containing protein</fullName>
    </submittedName>
</protein>
<accession>A0A5C8ZIU1</accession>
<dbReference type="RefSeq" id="WP_147925480.1">
    <property type="nucleotide sequence ID" value="NZ_VKAC01000003.1"/>
</dbReference>
<sequence>MAAARTGAQARLAAAWHRASGSFWAVPALMCLLALVLSQVLVAVDHALGPSWTQGLGPLGTRSGPSGSRDVLGAIAGSMLSVASTTFSITIAVMTLTSSSYGPHLVRSFMADRATHVVLGTFDSTSLYALLVLRSVTFETDGTVAFVPHLAVLFAVVAAVGCIAVLVFFIHHVSESVQVVTLSRRVCDQLRDAVGRLYPEGAGDPAPRRAELPPGVHRGDDGRLSGAGGAPGEPVRAGACGYVAEVALEAVEGIAQRHDVLVRVASRPGRYAVDRTVLLEVLPAGRADEDLVRELRSCVDLANSRSSAQDVEFVVQQLVELMSRALSSGVNDPYTAVTALDDLSGGLVLLVARPVPAAERVDPDGVVRLVGDPVRPVELVDQVFDALRAYATTTPQVVLHAVDVAERLDDAAVDPAVRSRLREQLAWLVEAYEATGPARPDLDRLRHRSAELLGQTAVS</sequence>
<feature type="transmembrane region" description="Helical" evidence="2">
    <location>
        <begin position="150"/>
        <end position="170"/>
    </location>
</feature>
<feature type="region of interest" description="Disordered" evidence="1">
    <location>
        <begin position="199"/>
        <end position="231"/>
    </location>
</feature>
<evidence type="ECO:0000313" key="4">
    <source>
        <dbReference type="Proteomes" id="UP000321234"/>
    </source>
</evidence>
<evidence type="ECO:0000313" key="3">
    <source>
        <dbReference type="EMBL" id="TXR57059.1"/>
    </source>
</evidence>
<feature type="transmembrane region" description="Helical" evidence="2">
    <location>
        <begin position="71"/>
        <end position="96"/>
    </location>
</feature>
<dbReference type="InterPro" id="IPR018723">
    <property type="entry name" value="DUF2254_membrane"/>
</dbReference>
<dbReference type="Proteomes" id="UP000321234">
    <property type="component" value="Unassembled WGS sequence"/>
</dbReference>
<proteinExistence type="predicted"/>
<dbReference type="Pfam" id="PF10011">
    <property type="entry name" value="DUF2254"/>
    <property type="match status" value="1"/>
</dbReference>
<gene>
    <name evidence="3" type="ORF">FMM08_06155</name>
</gene>
<evidence type="ECO:0000256" key="2">
    <source>
        <dbReference type="SAM" id="Phobius"/>
    </source>
</evidence>
<feature type="compositionally biased region" description="Basic and acidic residues" evidence="1">
    <location>
        <begin position="206"/>
        <end position="223"/>
    </location>
</feature>
<organism evidence="3 4">
    <name type="scientific">Quadrisphaera setariae</name>
    <dbReference type="NCBI Taxonomy" id="2593304"/>
    <lineage>
        <taxon>Bacteria</taxon>
        <taxon>Bacillati</taxon>
        <taxon>Actinomycetota</taxon>
        <taxon>Actinomycetes</taxon>
        <taxon>Kineosporiales</taxon>
        <taxon>Kineosporiaceae</taxon>
        <taxon>Quadrisphaera</taxon>
    </lineage>
</organism>
<keyword evidence="2" id="KW-0812">Transmembrane</keyword>
<evidence type="ECO:0000256" key="1">
    <source>
        <dbReference type="SAM" id="MobiDB-lite"/>
    </source>
</evidence>
<name>A0A5C8ZIU1_9ACTN</name>
<reference evidence="3 4" key="1">
    <citation type="submission" date="2019-07" db="EMBL/GenBank/DDBJ databases">
        <title>Quadrisphaera sp. strain DD2A genome sequencing and assembly.</title>
        <authorList>
            <person name="Kim I."/>
        </authorList>
    </citation>
    <scope>NUCLEOTIDE SEQUENCE [LARGE SCALE GENOMIC DNA]</scope>
    <source>
        <strain evidence="3 4">DD2A</strain>
    </source>
</reference>
<keyword evidence="2" id="KW-0472">Membrane</keyword>